<keyword evidence="2 7" id="KW-0808">Transferase</keyword>
<proteinExistence type="inferred from homology"/>
<evidence type="ECO:0000256" key="1">
    <source>
        <dbReference type="ARBA" id="ARBA00022605"/>
    </source>
</evidence>
<evidence type="ECO:0000256" key="2">
    <source>
        <dbReference type="ARBA" id="ARBA00022679"/>
    </source>
</evidence>
<dbReference type="InterPro" id="IPR031322">
    <property type="entry name" value="Shikimate/glucono_kinase"/>
</dbReference>
<comment type="subunit">
    <text evidence="7">Monomer.</text>
</comment>
<feature type="binding site" evidence="7">
    <location>
        <position position="65"/>
    </location>
    <ligand>
        <name>substrate</name>
    </ligand>
</feature>
<dbReference type="InterPro" id="IPR000623">
    <property type="entry name" value="Shikimate_kinase/TSH1"/>
</dbReference>
<evidence type="ECO:0000256" key="7">
    <source>
        <dbReference type="HAMAP-Rule" id="MF_00109"/>
    </source>
</evidence>
<keyword evidence="6 7" id="KW-0057">Aromatic amino acid biosynthesis</keyword>
<dbReference type="HAMAP" id="MF_00109">
    <property type="entry name" value="Shikimate_kinase"/>
    <property type="match status" value="1"/>
</dbReference>
<dbReference type="PANTHER" id="PTHR21087:SF16">
    <property type="entry name" value="SHIKIMATE KINASE 1, CHLOROPLASTIC"/>
    <property type="match status" value="1"/>
</dbReference>
<dbReference type="Pfam" id="PF01202">
    <property type="entry name" value="SKI"/>
    <property type="match status" value="1"/>
</dbReference>
<evidence type="ECO:0000256" key="4">
    <source>
        <dbReference type="ARBA" id="ARBA00022777"/>
    </source>
</evidence>
<dbReference type="SUPFAM" id="SSF52540">
    <property type="entry name" value="P-loop containing nucleoside triphosphate hydrolases"/>
    <property type="match status" value="1"/>
</dbReference>
<evidence type="ECO:0000313" key="8">
    <source>
        <dbReference type="EMBL" id="RGQ43351.1"/>
    </source>
</evidence>
<comment type="similarity">
    <text evidence="7">Belongs to the shikimate kinase family.</text>
</comment>
<dbReference type="PANTHER" id="PTHR21087">
    <property type="entry name" value="SHIKIMATE KINASE"/>
    <property type="match status" value="1"/>
</dbReference>
<keyword evidence="7" id="KW-0963">Cytoplasm</keyword>
<keyword evidence="7" id="KW-0479">Metal-binding</keyword>
<feature type="binding site" evidence="7">
    <location>
        <position position="144"/>
    </location>
    <ligand>
        <name>substrate</name>
    </ligand>
</feature>
<dbReference type="GO" id="GO:0008652">
    <property type="term" value="P:amino acid biosynthetic process"/>
    <property type="evidence" value="ECO:0007669"/>
    <property type="project" value="UniProtKB-KW"/>
</dbReference>
<reference evidence="8 9" key="1">
    <citation type="submission" date="2018-08" db="EMBL/GenBank/DDBJ databases">
        <title>A genome reference for cultivated species of the human gut microbiota.</title>
        <authorList>
            <person name="Zou Y."/>
            <person name="Xue W."/>
            <person name="Luo G."/>
        </authorList>
    </citation>
    <scope>NUCLEOTIDE SEQUENCE [LARGE SCALE GENOMIC DNA]</scope>
    <source>
        <strain evidence="8 9">AF28-26</strain>
    </source>
</reference>
<evidence type="ECO:0000256" key="3">
    <source>
        <dbReference type="ARBA" id="ARBA00022741"/>
    </source>
</evidence>
<comment type="caution">
    <text evidence="7">Lacks conserved residue(s) required for the propagation of feature annotation.</text>
</comment>
<accession>A0A412AZY8</accession>
<dbReference type="AlphaFoldDB" id="A0A412AZY8"/>
<comment type="pathway">
    <text evidence="7">Metabolic intermediate biosynthesis; chorismate biosynthesis; chorismate from D-erythrose 4-phosphate and phosphoenolpyruvate: step 5/7.</text>
</comment>
<name>A0A412AZY8_9FIRM</name>
<dbReference type="GO" id="GO:0009073">
    <property type="term" value="P:aromatic amino acid family biosynthetic process"/>
    <property type="evidence" value="ECO:0007669"/>
    <property type="project" value="UniProtKB-KW"/>
</dbReference>
<gene>
    <name evidence="7" type="primary">aroK</name>
    <name evidence="8" type="ORF">DWY99_02830</name>
</gene>
<dbReference type="Gene3D" id="3.40.50.300">
    <property type="entry name" value="P-loop containing nucleotide triphosphate hydrolases"/>
    <property type="match status" value="1"/>
</dbReference>
<keyword evidence="3 7" id="KW-0547">Nucleotide-binding</keyword>
<dbReference type="EC" id="2.7.1.71" evidence="7"/>
<keyword evidence="5 7" id="KW-0067">ATP-binding</keyword>
<feature type="binding site" evidence="7">
    <location>
        <begin position="19"/>
        <end position="24"/>
    </location>
    <ligand>
        <name>ATP</name>
        <dbReference type="ChEBI" id="CHEBI:30616"/>
    </ligand>
</feature>
<feature type="binding site" evidence="7">
    <location>
        <position position="87"/>
    </location>
    <ligand>
        <name>substrate</name>
    </ligand>
</feature>
<keyword evidence="1 7" id="KW-0028">Amino-acid biosynthesis</keyword>
<dbReference type="GO" id="GO:0004765">
    <property type="term" value="F:shikimate kinase activity"/>
    <property type="evidence" value="ECO:0007669"/>
    <property type="project" value="UniProtKB-UniRule"/>
</dbReference>
<keyword evidence="7" id="KW-0460">Magnesium</keyword>
<evidence type="ECO:0000313" key="9">
    <source>
        <dbReference type="Proteomes" id="UP000284751"/>
    </source>
</evidence>
<comment type="cofactor">
    <cofactor evidence="7">
        <name>Mg(2+)</name>
        <dbReference type="ChEBI" id="CHEBI:18420"/>
    </cofactor>
    <text evidence="7">Binds 1 Mg(2+) ion per subunit.</text>
</comment>
<dbReference type="CDD" id="cd00464">
    <property type="entry name" value="SK"/>
    <property type="match status" value="1"/>
</dbReference>
<feature type="binding site" evidence="7">
    <location>
        <position position="125"/>
    </location>
    <ligand>
        <name>ATP</name>
        <dbReference type="ChEBI" id="CHEBI:30616"/>
    </ligand>
</feature>
<dbReference type="GO" id="GO:0000287">
    <property type="term" value="F:magnesium ion binding"/>
    <property type="evidence" value="ECO:0007669"/>
    <property type="project" value="UniProtKB-UniRule"/>
</dbReference>
<evidence type="ECO:0000256" key="6">
    <source>
        <dbReference type="ARBA" id="ARBA00023141"/>
    </source>
</evidence>
<dbReference type="GO" id="GO:0005524">
    <property type="term" value="F:ATP binding"/>
    <property type="evidence" value="ECO:0007669"/>
    <property type="project" value="UniProtKB-UniRule"/>
</dbReference>
<feature type="binding site" evidence="7">
    <location>
        <position position="41"/>
    </location>
    <ligand>
        <name>substrate</name>
    </ligand>
</feature>
<keyword evidence="4 7" id="KW-0418">Kinase</keyword>
<dbReference type="EMBL" id="QRTC01000006">
    <property type="protein sequence ID" value="RGQ43351.1"/>
    <property type="molecule type" value="Genomic_DNA"/>
</dbReference>
<organism evidence="8 9">
    <name type="scientific">[Clostridium] leptum</name>
    <dbReference type="NCBI Taxonomy" id="1535"/>
    <lineage>
        <taxon>Bacteria</taxon>
        <taxon>Bacillati</taxon>
        <taxon>Bacillota</taxon>
        <taxon>Clostridia</taxon>
        <taxon>Eubacteriales</taxon>
        <taxon>Oscillospiraceae</taxon>
        <taxon>Oscillospiraceae incertae sedis</taxon>
    </lineage>
</organism>
<comment type="catalytic activity">
    <reaction evidence="7">
        <text>shikimate + ATP = 3-phosphoshikimate + ADP + H(+)</text>
        <dbReference type="Rhea" id="RHEA:13121"/>
        <dbReference type="ChEBI" id="CHEBI:15378"/>
        <dbReference type="ChEBI" id="CHEBI:30616"/>
        <dbReference type="ChEBI" id="CHEBI:36208"/>
        <dbReference type="ChEBI" id="CHEBI:145989"/>
        <dbReference type="ChEBI" id="CHEBI:456216"/>
        <dbReference type="EC" id="2.7.1.71"/>
    </reaction>
</comment>
<dbReference type="GO" id="GO:0005829">
    <property type="term" value="C:cytosol"/>
    <property type="evidence" value="ECO:0007669"/>
    <property type="project" value="TreeGrafter"/>
</dbReference>
<dbReference type="InterPro" id="IPR027417">
    <property type="entry name" value="P-loop_NTPase"/>
</dbReference>
<comment type="function">
    <text evidence="7">Catalyzes the specific phosphorylation of the 3-hydroxyl group of shikimic acid using ATP as a cosubstrate.</text>
</comment>
<comment type="caution">
    <text evidence="8">The sequence shown here is derived from an EMBL/GenBank/DDBJ whole genome shotgun (WGS) entry which is preliminary data.</text>
</comment>
<sequence>MTGAMAQTKLNIVLCGFMGCGKSTVGKKLSQMTQMEFVDMDGYIEKRAGMKIPDIFEKHGEGFFRDLEHEAAVELSQRGGYVVATGGGALTFQRNVDAFKEGGVIVLLDTPLRVLQLRLKNDRKRPLLQRPDRFRFIRELHQKRMPLYRRAADVVIPTKGSPNAVCRQILQALEEKNLTNR</sequence>
<dbReference type="Proteomes" id="UP000284751">
    <property type="component" value="Unassembled WGS sequence"/>
</dbReference>
<dbReference type="GO" id="GO:0009423">
    <property type="term" value="P:chorismate biosynthetic process"/>
    <property type="evidence" value="ECO:0007669"/>
    <property type="project" value="UniProtKB-UniRule"/>
</dbReference>
<feature type="binding site" evidence="7">
    <location>
        <position position="23"/>
    </location>
    <ligand>
        <name>Mg(2+)</name>
        <dbReference type="ChEBI" id="CHEBI:18420"/>
    </ligand>
</feature>
<protein>
    <recommendedName>
        <fullName evidence="7">Shikimate kinase</fullName>
        <shortName evidence="7">SK</shortName>
        <ecNumber evidence="7">2.7.1.71</ecNumber>
    </recommendedName>
</protein>
<dbReference type="PRINTS" id="PR01100">
    <property type="entry name" value="SHIKIMTKNASE"/>
</dbReference>
<dbReference type="UniPathway" id="UPA00053">
    <property type="reaction ID" value="UER00088"/>
</dbReference>
<evidence type="ECO:0000256" key="5">
    <source>
        <dbReference type="ARBA" id="ARBA00022840"/>
    </source>
</evidence>
<comment type="subcellular location">
    <subcellularLocation>
        <location evidence="7">Cytoplasm</location>
    </subcellularLocation>
</comment>